<protein>
    <submittedName>
        <fullName evidence="2">Uncharacterized protein</fullName>
    </submittedName>
</protein>
<accession>A0A9W7XPW0</accession>
<dbReference type="EMBL" id="JANBOI010003483">
    <property type="protein sequence ID" value="KAJ1718411.1"/>
    <property type="molecule type" value="Genomic_DNA"/>
</dbReference>
<dbReference type="AlphaFoldDB" id="A0A9W7XPW0"/>
<proteinExistence type="predicted"/>
<evidence type="ECO:0000313" key="2">
    <source>
        <dbReference type="EMBL" id="KAJ1718411.1"/>
    </source>
</evidence>
<dbReference type="OrthoDB" id="5582252at2759"/>
<reference evidence="2" key="1">
    <citation type="submission" date="2022-07" db="EMBL/GenBank/DDBJ databases">
        <title>Phylogenomic reconstructions and comparative analyses of Kickxellomycotina fungi.</title>
        <authorList>
            <person name="Reynolds N.K."/>
            <person name="Stajich J.E."/>
            <person name="Barry K."/>
            <person name="Grigoriev I.V."/>
            <person name="Crous P."/>
            <person name="Smith M.E."/>
        </authorList>
    </citation>
    <scope>NUCLEOTIDE SEQUENCE</scope>
    <source>
        <strain evidence="2">BCRC 34381</strain>
    </source>
</reference>
<feature type="non-terminal residue" evidence="2">
    <location>
        <position position="1"/>
    </location>
</feature>
<keyword evidence="1" id="KW-0175">Coiled coil</keyword>
<dbReference type="Proteomes" id="UP001143981">
    <property type="component" value="Unassembled WGS sequence"/>
</dbReference>
<name>A0A9W7XPW0_9FUNG</name>
<evidence type="ECO:0000256" key="1">
    <source>
        <dbReference type="SAM" id="Coils"/>
    </source>
</evidence>
<evidence type="ECO:0000313" key="3">
    <source>
        <dbReference type="Proteomes" id="UP001143981"/>
    </source>
</evidence>
<keyword evidence="3" id="KW-1185">Reference proteome</keyword>
<comment type="caution">
    <text evidence="2">The sequence shown here is derived from an EMBL/GenBank/DDBJ whole genome shotgun (WGS) entry which is preliminary data.</text>
</comment>
<gene>
    <name evidence="2" type="ORF">LPJ61_006642</name>
</gene>
<feature type="coiled-coil region" evidence="1">
    <location>
        <begin position="37"/>
        <end position="78"/>
    </location>
</feature>
<organism evidence="2 3">
    <name type="scientific">Coemansia biformis</name>
    <dbReference type="NCBI Taxonomy" id="1286918"/>
    <lineage>
        <taxon>Eukaryota</taxon>
        <taxon>Fungi</taxon>
        <taxon>Fungi incertae sedis</taxon>
        <taxon>Zoopagomycota</taxon>
        <taxon>Kickxellomycotina</taxon>
        <taxon>Kickxellomycetes</taxon>
        <taxon>Kickxellales</taxon>
        <taxon>Kickxellaceae</taxon>
        <taxon>Coemansia</taxon>
    </lineage>
</organism>
<sequence>RYSVAISQNLNRRFQTRVAHEYEQRIYCLHTHYSDVIERMEARARGDSEQLNELHRELDSLRSDNNALKSRVSELKSQNRAGVWSLRRVGTITGKRSASNKGTEFADQYQDEVQRLTRETVTAQEWVITLAELVIGPKREHQSWDEWLTLCLDTLQRRREQQEQEWLKKVGWRSSVQIGPTR</sequence>